<keyword evidence="2" id="KW-0812">Transmembrane</keyword>
<evidence type="ECO:0000256" key="2">
    <source>
        <dbReference type="SAM" id="Phobius"/>
    </source>
</evidence>
<dbReference type="Proteomes" id="UP000479692">
    <property type="component" value="Unassembled WGS sequence"/>
</dbReference>
<dbReference type="RefSeq" id="WP_156640423.1">
    <property type="nucleotide sequence ID" value="NZ_WOXT01000001.1"/>
</dbReference>
<dbReference type="AlphaFoldDB" id="A0A7C9HL03"/>
<dbReference type="InterPro" id="IPR022134">
    <property type="entry name" value="DUF3667"/>
</dbReference>
<feature type="transmembrane region" description="Helical" evidence="2">
    <location>
        <begin position="91"/>
        <end position="109"/>
    </location>
</feature>
<feature type="transmembrane region" description="Helical" evidence="2">
    <location>
        <begin position="293"/>
        <end position="317"/>
    </location>
</feature>
<sequence length="391" mass="42834">MGSEMTNNSAAAPRPTCQNCGVPLLGEHCHACGQPVKGLVRHFSSIIGDFLDSVFNIDARVFRTLWPLFAKPGYLSLEYFAGHRIRYVSPVRLFVFLSIVTFFVAQLSVDFSGMKVGFNGAGDEAIAKATTVAEVNARRGVAVKELEKAKRETEDTPGVSVGLDAAMAAINTQADRRIKMLEEASRAGRAPPPPGVTSEEEEGDQDISFNGKPWDPVKNPVNVSWLPDAGNRKLNDMAGHFRDNVRRGEKDPNLIKDAVLSTVPTALILMLPLFALMLKIAYAFKRRLYMEHLIVALHSHAFLCLALLVLFGLMALQDSLGAIASPLHSLIKLGEVALGIWMPLYLLIMQKRVYGQGWIMTLLKYCVLGVCYSVLLSIGAAFTMLAGLVWM</sequence>
<keyword evidence="2" id="KW-0472">Membrane</keyword>
<reference evidence="3 4" key="1">
    <citation type="submission" date="2019-12" db="EMBL/GenBank/DDBJ databases">
        <authorList>
            <person name="Xu J."/>
        </authorList>
    </citation>
    <scope>NUCLEOTIDE SEQUENCE [LARGE SCALE GENOMIC DNA]</scope>
    <source>
        <strain evidence="3 4">HX-5-24</strain>
    </source>
</reference>
<gene>
    <name evidence="3" type="ORF">GN331_03730</name>
</gene>
<organism evidence="3 4">
    <name type="scientific">Noviluteimonas gilva</name>
    <dbReference type="NCBI Taxonomy" id="2682097"/>
    <lineage>
        <taxon>Bacteria</taxon>
        <taxon>Pseudomonadati</taxon>
        <taxon>Pseudomonadota</taxon>
        <taxon>Gammaproteobacteria</taxon>
        <taxon>Lysobacterales</taxon>
        <taxon>Lysobacteraceae</taxon>
        <taxon>Noviluteimonas</taxon>
    </lineage>
</organism>
<keyword evidence="4" id="KW-1185">Reference proteome</keyword>
<evidence type="ECO:0000313" key="4">
    <source>
        <dbReference type="Proteomes" id="UP000479692"/>
    </source>
</evidence>
<proteinExistence type="predicted"/>
<comment type="caution">
    <text evidence="3">The sequence shown here is derived from an EMBL/GenBank/DDBJ whole genome shotgun (WGS) entry which is preliminary data.</text>
</comment>
<keyword evidence="2" id="KW-1133">Transmembrane helix</keyword>
<accession>A0A7C9HL03</accession>
<dbReference type="EMBL" id="WOXT01000001">
    <property type="protein sequence ID" value="MUV13312.1"/>
    <property type="molecule type" value="Genomic_DNA"/>
</dbReference>
<feature type="transmembrane region" description="Helical" evidence="2">
    <location>
        <begin position="362"/>
        <end position="390"/>
    </location>
</feature>
<feature type="transmembrane region" description="Helical" evidence="2">
    <location>
        <begin position="329"/>
        <end position="350"/>
    </location>
</feature>
<dbReference type="Pfam" id="PF12412">
    <property type="entry name" value="DUF3667"/>
    <property type="match status" value="1"/>
</dbReference>
<feature type="region of interest" description="Disordered" evidence="1">
    <location>
        <begin position="183"/>
        <end position="213"/>
    </location>
</feature>
<evidence type="ECO:0000256" key="1">
    <source>
        <dbReference type="SAM" id="MobiDB-lite"/>
    </source>
</evidence>
<feature type="transmembrane region" description="Helical" evidence="2">
    <location>
        <begin position="258"/>
        <end position="281"/>
    </location>
</feature>
<evidence type="ECO:0000313" key="3">
    <source>
        <dbReference type="EMBL" id="MUV13312.1"/>
    </source>
</evidence>
<protein>
    <submittedName>
        <fullName evidence="3">DUF3667 domain-containing protein</fullName>
    </submittedName>
</protein>
<name>A0A7C9HL03_9GAMM</name>